<evidence type="ECO:0008006" key="4">
    <source>
        <dbReference type="Google" id="ProtNLM"/>
    </source>
</evidence>
<gene>
    <name evidence="3" type="ORF">BN1224_DC9_CL_00450</name>
</gene>
<protein>
    <recommendedName>
        <fullName evidence="4">Type III secretion translocator</fullName>
    </recommendedName>
</protein>
<dbReference type="AlphaFoldDB" id="A0A0F7WUD0"/>
<feature type="transmembrane region" description="Helical" evidence="2">
    <location>
        <begin position="346"/>
        <end position="367"/>
    </location>
</feature>
<feature type="region of interest" description="Disordered" evidence="1">
    <location>
        <begin position="221"/>
        <end position="240"/>
    </location>
</feature>
<keyword evidence="2" id="KW-1133">Transmembrane helix</keyword>
<proteinExistence type="predicted"/>
<feature type="region of interest" description="Disordered" evidence="1">
    <location>
        <begin position="181"/>
        <end position="202"/>
    </location>
</feature>
<keyword evidence="2" id="KW-0812">Transmembrane</keyword>
<evidence type="ECO:0000256" key="2">
    <source>
        <dbReference type="SAM" id="Phobius"/>
    </source>
</evidence>
<evidence type="ECO:0000313" key="3">
    <source>
        <dbReference type="EMBL" id="CRI43161.1"/>
    </source>
</evidence>
<evidence type="ECO:0000256" key="1">
    <source>
        <dbReference type="SAM" id="MobiDB-lite"/>
    </source>
</evidence>
<sequence>MSSWLSQASEVLLNQDPYIPDAPSSQESSVPKISYSITVAPQEAQKSLPKFFTQKFQSQCKSEPPITHHKTFIIATPRERILRFGSSFESQLHNTSQAQTSSPWNLFSQKNSTEASKALMQELTMPKSPEKTSEKALDKNLSSKQEGSCKNFDTLHLQQHLKLFGTVDSLYSQSLDSEQQELLQSRREERSETYANQQSSEKKIETKVQIKDLCKDLFSQDQDSNQKQKKSPFQQDTSRKNRIAKAAQAVPVIPPPSIGVFTLSYLLTKQGILSDFSSYACHKDSVESTQRELDALHEKRIETIKVSIEKEKRERLWGSLSDIIGWLAPFVSIGIGIVAILSGGGIFAFAGFFAGLISLVIKCLEKLKFWDWLEKHLPIKNEELRRKIITIIQWVVYLTPVILSICTLKVENLGFSPIIEGAIKGIQPAIESTMAALRCAILFSQAEIYKLKGKLTKIQLDIELKSFDRDDHYERSQELLDNMESSFEALSRILNYMRELDQVYLHSLRG</sequence>
<accession>A0A0F7WUD0</accession>
<name>A0A0F7WUD0_CHLPN</name>
<organism evidence="3">
    <name type="scientific">Chlamydia pneumoniae</name>
    <name type="common">Chlamydophila pneumoniae</name>
    <dbReference type="NCBI Taxonomy" id="83558"/>
    <lineage>
        <taxon>Bacteria</taxon>
        <taxon>Pseudomonadati</taxon>
        <taxon>Chlamydiota</taxon>
        <taxon>Chlamydiia</taxon>
        <taxon>Chlamydiales</taxon>
        <taxon>Chlamydiaceae</taxon>
        <taxon>Chlamydia/Chlamydophila group</taxon>
        <taxon>Chlamydia</taxon>
    </lineage>
</organism>
<reference evidence="3" key="1">
    <citation type="submission" date="2015-05" db="EMBL/GenBank/DDBJ databases">
        <authorList>
            <person name="Rattei Thomas"/>
        </authorList>
    </citation>
    <scope>NUCLEOTIDE SEQUENCE</scope>
    <source>
        <strain evidence="3">DC9</strain>
    </source>
</reference>
<keyword evidence="2" id="KW-0472">Membrane</keyword>
<dbReference type="EMBL" id="LN847065">
    <property type="protein sequence ID" value="CRI43161.1"/>
    <property type="molecule type" value="Genomic_DNA"/>
</dbReference>